<comment type="caution">
    <text evidence="1">The sequence shown here is derived from an EMBL/GenBank/DDBJ whole genome shotgun (WGS) entry which is preliminary data.</text>
</comment>
<sequence length="91" mass="9818">MAIPRTGRQHSDHGRIVYQVIIRSGDKVLADKTVQFALPWYFGLSETFGVGIDNGSTVLAGARADAPFLGKLTDVQFAFDPTGSPFPDLGH</sequence>
<organism evidence="1 2">
    <name type="scientific">Novosphingobium indicum</name>
    <dbReference type="NCBI Taxonomy" id="462949"/>
    <lineage>
        <taxon>Bacteria</taxon>
        <taxon>Pseudomonadati</taxon>
        <taxon>Pseudomonadota</taxon>
        <taxon>Alphaproteobacteria</taxon>
        <taxon>Sphingomonadales</taxon>
        <taxon>Sphingomonadaceae</taxon>
        <taxon>Novosphingobium</taxon>
    </lineage>
</organism>
<dbReference type="RefSeq" id="WP_229710610.1">
    <property type="nucleotide sequence ID" value="NZ_BMLK01000028.1"/>
</dbReference>
<keyword evidence="2" id="KW-1185">Reference proteome</keyword>
<gene>
    <name evidence="1" type="ORF">GCM10011349_41130</name>
</gene>
<protein>
    <submittedName>
        <fullName evidence="1">Uncharacterized protein</fullName>
    </submittedName>
</protein>
<evidence type="ECO:0000313" key="1">
    <source>
        <dbReference type="EMBL" id="GGN60001.1"/>
    </source>
</evidence>
<evidence type="ECO:0000313" key="2">
    <source>
        <dbReference type="Proteomes" id="UP000605099"/>
    </source>
</evidence>
<dbReference type="EMBL" id="BMLK01000028">
    <property type="protein sequence ID" value="GGN60001.1"/>
    <property type="molecule type" value="Genomic_DNA"/>
</dbReference>
<name>A0ABQ2JZ09_9SPHN</name>
<reference evidence="2" key="1">
    <citation type="journal article" date="2019" name="Int. J. Syst. Evol. Microbiol.">
        <title>The Global Catalogue of Microorganisms (GCM) 10K type strain sequencing project: providing services to taxonomists for standard genome sequencing and annotation.</title>
        <authorList>
            <consortium name="The Broad Institute Genomics Platform"/>
            <consortium name="The Broad Institute Genome Sequencing Center for Infectious Disease"/>
            <person name="Wu L."/>
            <person name="Ma J."/>
        </authorList>
    </citation>
    <scope>NUCLEOTIDE SEQUENCE [LARGE SCALE GENOMIC DNA]</scope>
    <source>
        <strain evidence="2">CGMCC 1.6784</strain>
    </source>
</reference>
<dbReference type="Proteomes" id="UP000605099">
    <property type="component" value="Unassembled WGS sequence"/>
</dbReference>
<proteinExistence type="predicted"/>
<accession>A0ABQ2JZ09</accession>